<organism evidence="2 3">
    <name type="scientific">Ostreococcus lucimarinus (strain CCE9901)</name>
    <dbReference type="NCBI Taxonomy" id="436017"/>
    <lineage>
        <taxon>Eukaryota</taxon>
        <taxon>Viridiplantae</taxon>
        <taxon>Chlorophyta</taxon>
        <taxon>Mamiellophyceae</taxon>
        <taxon>Mamiellales</taxon>
        <taxon>Bathycoccaceae</taxon>
        <taxon>Ostreococcus</taxon>
    </lineage>
</organism>
<dbReference type="GO" id="GO:0032968">
    <property type="term" value="P:positive regulation of transcription elongation by RNA polymerase II"/>
    <property type="evidence" value="ECO:0007669"/>
    <property type="project" value="TreeGrafter"/>
</dbReference>
<evidence type="ECO:0008006" key="4">
    <source>
        <dbReference type="Google" id="ProtNLM"/>
    </source>
</evidence>
<dbReference type="GO" id="GO:0016593">
    <property type="term" value="C:Cdc73/Paf1 complex"/>
    <property type="evidence" value="ECO:0007669"/>
    <property type="project" value="InterPro"/>
</dbReference>
<feature type="compositionally biased region" description="Acidic residues" evidence="1">
    <location>
        <begin position="47"/>
        <end position="57"/>
    </location>
</feature>
<dbReference type="Gramene" id="ABP00743">
    <property type="protein sequence ID" value="ABP00743"/>
    <property type="gene ID" value="OSTLU_28553"/>
</dbReference>
<dbReference type="PANTHER" id="PTHR23146">
    <property type="entry name" value="LEO1 PROTEIN"/>
    <property type="match status" value="1"/>
</dbReference>
<dbReference type="EMBL" id="CP000599">
    <property type="protein sequence ID" value="ABP00743.1"/>
    <property type="molecule type" value="Genomic_DNA"/>
</dbReference>
<dbReference type="InterPro" id="IPR007149">
    <property type="entry name" value="Leo1"/>
</dbReference>
<feature type="region of interest" description="Disordered" evidence="1">
    <location>
        <begin position="1"/>
        <end position="80"/>
    </location>
</feature>
<gene>
    <name evidence="2" type="primary">PAFB3501</name>
    <name evidence="2" type="ORF">OSTLU_28553</name>
</gene>
<dbReference type="STRING" id="436017.A4SAF7"/>
<dbReference type="OMA" id="TNIYRWS"/>
<dbReference type="OrthoDB" id="498767at2759"/>
<dbReference type="Pfam" id="PF04004">
    <property type="entry name" value="Leo1"/>
    <property type="match status" value="1"/>
</dbReference>
<dbReference type="PANTHER" id="PTHR23146:SF0">
    <property type="entry name" value="RNA POLYMERASE-ASSOCIATED PROTEIN LEO1"/>
    <property type="match status" value="1"/>
</dbReference>
<feature type="compositionally biased region" description="Basic and acidic residues" evidence="1">
    <location>
        <begin position="255"/>
        <end position="273"/>
    </location>
</feature>
<feature type="region of interest" description="Disordered" evidence="1">
    <location>
        <begin position="255"/>
        <end position="368"/>
    </location>
</feature>
<feature type="compositionally biased region" description="Basic and acidic residues" evidence="1">
    <location>
        <begin position="281"/>
        <end position="297"/>
    </location>
</feature>
<dbReference type="KEGG" id="olu:OSTLU_28553"/>
<sequence>MADVDLVKNIFGSDSEDDDDGDRVATESLENRDDRGRESTFKSSLELPDDAENDEDDPATRAKGEPLRLELPSAEAGRETIEDETKIAKLSNIFGAEPKPFDAATHRDDGEREEFVDVDGVTRIRTSNENTVRWRMNESTGEAESNAYYVRWDDGTTHLVVGDEYLRCDERAVADADSFLYVRKQGLMKAQRRLTTKMTFNPATLDSRTHKRLTAAIDKKHGSRATRTMAYVSRVDPEREKEALDAELERAARESAALERKQAKMMREDRERTGMWSAGGRNDRGYTESYYERRDDAGGDVDAEGGAARMDADFLEAEENDGAAGSDGAGAMEQDVAAGSLDEDEDEAVGAPKERKKRALVVDDEEDE</sequence>
<feature type="compositionally biased region" description="Basic and acidic residues" evidence="1">
    <location>
        <begin position="58"/>
        <end position="68"/>
    </location>
</feature>
<name>A4SAF7_OSTLU</name>
<reference evidence="2 3" key="1">
    <citation type="journal article" date="2007" name="Proc. Natl. Acad. Sci. U.S.A.">
        <title>The tiny eukaryote Ostreococcus provides genomic insights into the paradox of plankton speciation.</title>
        <authorList>
            <person name="Palenik B."/>
            <person name="Grimwood J."/>
            <person name="Aerts A."/>
            <person name="Rouze P."/>
            <person name="Salamov A."/>
            <person name="Putnam N."/>
            <person name="Dupont C."/>
            <person name="Jorgensen R."/>
            <person name="Derelle E."/>
            <person name="Rombauts S."/>
            <person name="Zhou K."/>
            <person name="Otillar R."/>
            <person name="Merchant S.S."/>
            <person name="Podell S."/>
            <person name="Gaasterland T."/>
            <person name="Napoli C."/>
            <person name="Gendler K."/>
            <person name="Manuell A."/>
            <person name="Tai V."/>
            <person name="Vallon O."/>
            <person name="Piganeau G."/>
            <person name="Jancek S."/>
            <person name="Heijde M."/>
            <person name="Jabbari K."/>
            <person name="Bowler C."/>
            <person name="Lohr M."/>
            <person name="Robbens S."/>
            <person name="Werner G."/>
            <person name="Dubchak I."/>
            <person name="Pazour G.J."/>
            <person name="Ren Q."/>
            <person name="Paulsen I."/>
            <person name="Delwiche C."/>
            <person name="Schmutz J."/>
            <person name="Rokhsar D."/>
            <person name="Van de Peer Y."/>
            <person name="Moreau H."/>
            <person name="Grigoriev I.V."/>
        </authorList>
    </citation>
    <scope>NUCLEOTIDE SEQUENCE [LARGE SCALE GENOMIC DNA]</scope>
    <source>
        <strain evidence="2 3">CCE9901</strain>
    </source>
</reference>
<dbReference type="eggNOG" id="KOG2428">
    <property type="taxonomic scope" value="Eukaryota"/>
</dbReference>
<dbReference type="GO" id="GO:0006368">
    <property type="term" value="P:transcription elongation by RNA polymerase II"/>
    <property type="evidence" value="ECO:0007669"/>
    <property type="project" value="InterPro"/>
</dbReference>
<keyword evidence="3" id="KW-1185">Reference proteome</keyword>
<dbReference type="GeneID" id="5006438"/>
<dbReference type="RefSeq" id="XP_001422426.1">
    <property type="nucleotide sequence ID" value="XM_001422389.1"/>
</dbReference>
<evidence type="ECO:0000313" key="3">
    <source>
        <dbReference type="Proteomes" id="UP000001568"/>
    </source>
</evidence>
<accession>A4SAF7</accession>
<dbReference type="Proteomes" id="UP000001568">
    <property type="component" value="Chromosome 19"/>
</dbReference>
<dbReference type="GO" id="GO:1990269">
    <property type="term" value="F:RNA polymerase II C-terminal domain phosphoserine binding"/>
    <property type="evidence" value="ECO:0007669"/>
    <property type="project" value="TreeGrafter"/>
</dbReference>
<dbReference type="HOGENOM" id="CLU_687617_0_0_1"/>
<feature type="compositionally biased region" description="Basic and acidic residues" evidence="1">
    <location>
        <begin position="22"/>
        <end position="40"/>
    </location>
</feature>
<evidence type="ECO:0000313" key="2">
    <source>
        <dbReference type="EMBL" id="ABP00743.1"/>
    </source>
</evidence>
<protein>
    <recommendedName>
        <fullName evidence="4">Leo1-like protein</fullName>
    </recommendedName>
</protein>
<proteinExistence type="predicted"/>
<dbReference type="AlphaFoldDB" id="A4SAF7"/>
<evidence type="ECO:0000256" key="1">
    <source>
        <dbReference type="SAM" id="MobiDB-lite"/>
    </source>
</evidence>
<feature type="compositionally biased region" description="Low complexity" evidence="1">
    <location>
        <begin position="322"/>
        <end position="333"/>
    </location>
</feature>